<proteinExistence type="predicted"/>
<gene>
    <name evidence="2" type="ORF">AAF712_014786</name>
</gene>
<protein>
    <submittedName>
        <fullName evidence="2">Uncharacterized protein</fullName>
    </submittedName>
</protein>
<evidence type="ECO:0000313" key="2">
    <source>
        <dbReference type="EMBL" id="KAL0058527.1"/>
    </source>
</evidence>
<feature type="region of interest" description="Disordered" evidence="1">
    <location>
        <begin position="502"/>
        <end position="540"/>
    </location>
</feature>
<dbReference type="Proteomes" id="UP001437256">
    <property type="component" value="Unassembled WGS sequence"/>
</dbReference>
<evidence type="ECO:0000256" key="1">
    <source>
        <dbReference type="SAM" id="MobiDB-lite"/>
    </source>
</evidence>
<evidence type="ECO:0000313" key="3">
    <source>
        <dbReference type="Proteomes" id="UP001437256"/>
    </source>
</evidence>
<comment type="caution">
    <text evidence="2">The sequence shown here is derived from an EMBL/GenBank/DDBJ whole genome shotgun (WGS) entry which is preliminary data.</text>
</comment>
<accession>A0ABR2ZDJ2</accession>
<feature type="compositionally biased region" description="Polar residues" evidence="1">
    <location>
        <begin position="502"/>
        <end position="517"/>
    </location>
</feature>
<keyword evidence="3" id="KW-1185">Reference proteome</keyword>
<dbReference type="EMBL" id="JBBXMP010000303">
    <property type="protein sequence ID" value="KAL0058527.1"/>
    <property type="molecule type" value="Genomic_DNA"/>
</dbReference>
<reference evidence="2 3" key="1">
    <citation type="submission" date="2024-05" db="EMBL/GenBank/DDBJ databases">
        <title>A draft genome resource for the thread blight pathogen Marasmius tenuissimus strain MS-2.</title>
        <authorList>
            <person name="Yulfo-Soto G.E."/>
            <person name="Baruah I.K."/>
            <person name="Amoako-Attah I."/>
            <person name="Bukari Y."/>
            <person name="Meinhardt L.W."/>
            <person name="Bailey B.A."/>
            <person name="Cohen S.P."/>
        </authorList>
    </citation>
    <scope>NUCLEOTIDE SEQUENCE [LARGE SCALE GENOMIC DNA]</scope>
    <source>
        <strain evidence="2 3">MS-2</strain>
    </source>
</reference>
<sequence length="958" mass="108595">MSSADLYRVCSTKKSTQSGIRFETVGARASPHFIAGQGLYTTTDGERRLPTEVPTYNALHFTEHEGTSHYAEFNWIHPAHPFLPLVPLRNVFHDELLNCLDYTDGQFPAFRDQKQQWRLALNIAKDWDVLEIGLRRLVRGLIVAADPGELMLSEHFSMWTYPAHYGYKRLHSSSESLQVAAAASRDAFLPLIATGTLALSCLERRKTIDPAFLWRDKMIKNSHIHPEWLSCFERSYATGKSVRRVGGILDASTPGNRSRIRGLISLYRALNVSVLIHWGAANNFPSTYLRSILADEKSLDPRSVDRSWAMQRNEALDFAALVPSSPELDTLGHNGHDVHSETYENMLDAEYLEDAMGHDSFVGRPGTTLESLGPKKDKDLDSVMENSGQLDGETWEQFFARRAERRQSLQESPLQRQSRLDRETVALSRRCPGKKGPSIWYWVKRGTLRVRTLLTRKQHPDYWEEYGSGQKKYDGWSNCWDICSEFGDFDEEEIDEDCFDSPVTSGGSVTGDVSLTVSEPDAEREGAEEGEIEEESSTNNIRDTADDLQDSARGLRTLMPDNDYCISYLIEDLGMAVGTVAYERYGLTGDPVDLGPSGERTDWETALKLLGNGKWRSATENRMFQEDPPTANVQAQLTRHLYLIVRCNPNSFQTIPSLDLADPSNFIHSRAIWEFAVRKVVIDREEWYMLTERGDFRSAATHLLIRDPVSVVQVVRCNWGTTVVEVAESLVDYGVQFHILRRGRKPDAREAERQAASRPARLNKSVLGFRDSDYKADVHDLRGYEAARDRFFRTTRGRAAVMAGGIIARLAREVVPDADVVHGPDPDLVFRTGRCFVDTPEYGYWDDELTPEEIDLICGVYIVEKVAEHSGSVSQAAHRSWWPRPGAFEAGGLNLDFWSRDCEKWFQHRANECASKFNLMSASQWRRAMQMQHNLRQTPTNNQAITARFLEAIIKRGS</sequence>
<name>A0ABR2ZDJ2_9AGAR</name>
<organism evidence="2 3">
    <name type="scientific">Marasmius tenuissimus</name>
    <dbReference type="NCBI Taxonomy" id="585030"/>
    <lineage>
        <taxon>Eukaryota</taxon>
        <taxon>Fungi</taxon>
        <taxon>Dikarya</taxon>
        <taxon>Basidiomycota</taxon>
        <taxon>Agaricomycotina</taxon>
        <taxon>Agaricomycetes</taxon>
        <taxon>Agaricomycetidae</taxon>
        <taxon>Agaricales</taxon>
        <taxon>Marasmiineae</taxon>
        <taxon>Marasmiaceae</taxon>
        <taxon>Marasmius</taxon>
    </lineage>
</organism>